<feature type="transmembrane region" description="Helical" evidence="8">
    <location>
        <begin position="149"/>
        <end position="171"/>
    </location>
</feature>
<dbReference type="AlphaFoldDB" id="A0A4R4NQ46"/>
<proteinExistence type="inferred from homology"/>
<dbReference type="Pfam" id="PF00528">
    <property type="entry name" value="BPD_transp_1"/>
    <property type="match status" value="1"/>
</dbReference>
<keyword evidence="3" id="KW-1003">Cell membrane</keyword>
<dbReference type="InterPro" id="IPR010065">
    <property type="entry name" value="AA_ABC_transptr_permease_3TM"/>
</dbReference>
<evidence type="ECO:0000256" key="1">
    <source>
        <dbReference type="ARBA" id="ARBA00004651"/>
    </source>
</evidence>
<sequence length="213" mass="23383">MGAITDNLPFMLAGLWETAKLAVLAIVLSAVLGVLVGAMRSARSRLVRWPAIGYIQLIRSAPLIVFILYCYFVLSDLGFDLTPFWAGVVALGVFTSAYLAEIVHAGIASVPRGQWEAARACGLSQAITMRDVVLPQALRRMAPALVSEFIKLIKDTSLVSIIGVFEFFHRVEVTNSRLLTEPFAVLGFAAVCYFVLNYGLSRFARRLELRLDA</sequence>
<evidence type="ECO:0000256" key="5">
    <source>
        <dbReference type="ARBA" id="ARBA00022970"/>
    </source>
</evidence>
<dbReference type="PANTHER" id="PTHR30614">
    <property type="entry name" value="MEMBRANE COMPONENT OF AMINO ACID ABC TRANSPORTER"/>
    <property type="match status" value="1"/>
</dbReference>
<evidence type="ECO:0000256" key="4">
    <source>
        <dbReference type="ARBA" id="ARBA00022692"/>
    </source>
</evidence>
<keyword evidence="5" id="KW-0029">Amino-acid transport</keyword>
<dbReference type="CDD" id="cd06261">
    <property type="entry name" value="TM_PBP2"/>
    <property type="match status" value="1"/>
</dbReference>
<feature type="transmembrane region" description="Helical" evidence="8">
    <location>
        <begin position="183"/>
        <end position="200"/>
    </location>
</feature>
<accession>A0A4R4NQ46</accession>
<dbReference type="Proteomes" id="UP000295157">
    <property type="component" value="Unassembled WGS sequence"/>
</dbReference>
<feature type="transmembrane region" description="Helical" evidence="8">
    <location>
        <begin position="51"/>
        <end position="72"/>
    </location>
</feature>
<organism evidence="10 11">
    <name type="scientific">Nonomuraea longispora</name>
    <dbReference type="NCBI Taxonomy" id="1848320"/>
    <lineage>
        <taxon>Bacteria</taxon>
        <taxon>Bacillati</taxon>
        <taxon>Actinomycetota</taxon>
        <taxon>Actinomycetes</taxon>
        <taxon>Streptosporangiales</taxon>
        <taxon>Streptosporangiaceae</taxon>
        <taxon>Nonomuraea</taxon>
    </lineage>
</organism>
<gene>
    <name evidence="10" type="ORF">E1267_00145</name>
</gene>
<dbReference type="SUPFAM" id="SSF161098">
    <property type="entry name" value="MetI-like"/>
    <property type="match status" value="1"/>
</dbReference>
<dbReference type="Gene3D" id="1.10.3720.10">
    <property type="entry name" value="MetI-like"/>
    <property type="match status" value="1"/>
</dbReference>
<keyword evidence="2 8" id="KW-0813">Transport</keyword>
<evidence type="ECO:0000256" key="8">
    <source>
        <dbReference type="RuleBase" id="RU363032"/>
    </source>
</evidence>
<evidence type="ECO:0000313" key="11">
    <source>
        <dbReference type="Proteomes" id="UP000295157"/>
    </source>
</evidence>
<feature type="transmembrane region" description="Helical" evidence="8">
    <location>
        <begin position="84"/>
        <end position="103"/>
    </location>
</feature>
<evidence type="ECO:0000256" key="3">
    <source>
        <dbReference type="ARBA" id="ARBA00022475"/>
    </source>
</evidence>
<dbReference type="EMBL" id="SMJZ01000001">
    <property type="protein sequence ID" value="TDC11399.1"/>
    <property type="molecule type" value="Genomic_DNA"/>
</dbReference>
<evidence type="ECO:0000256" key="7">
    <source>
        <dbReference type="ARBA" id="ARBA00023136"/>
    </source>
</evidence>
<name>A0A4R4NQ46_9ACTN</name>
<feature type="transmembrane region" description="Helical" evidence="8">
    <location>
        <begin position="20"/>
        <end position="39"/>
    </location>
</feature>
<keyword evidence="6 8" id="KW-1133">Transmembrane helix</keyword>
<dbReference type="NCBIfam" id="TIGR01726">
    <property type="entry name" value="HEQRo_perm_3TM"/>
    <property type="match status" value="1"/>
</dbReference>
<dbReference type="InterPro" id="IPR000515">
    <property type="entry name" value="MetI-like"/>
</dbReference>
<dbReference type="RefSeq" id="WP_132328358.1">
    <property type="nucleotide sequence ID" value="NZ_SMJZ01000001.1"/>
</dbReference>
<evidence type="ECO:0000259" key="9">
    <source>
        <dbReference type="PROSITE" id="PS50928"/>
    </source>
</evidence>
<keyword evidence="7 8" id="KW-0472">Membrane</keyword>
<feature type="domain" description="ABC transmembrane type-1" evidence="9">
    <location>
        <begin position="15"/>
        <end position="204"/>
    </location>
</feature>
<dbReference type="OrthoDB" id="92598at2"/>
<dbReference type="GO" id="GO:0022857">
    <property type="term" value="F:transmembrane transporter activity"/>
    <property type="evidence" value="ECO:0007669"/>
    <property type="project" value="InterPro"/>
</dbReference>
<evidence type="ECO:0000256" key="6">
    <source>
        <dbReference type="ARBA" id="ARBA00022989"/>
    </source>
</evidence>
<dbReference type="GO" id="GO:0043190">
    <property type="term" value="C:ATP-binding cassette (ABC) transporter complex"/>
    <property type="evidence" value="ECO:0007669"/>
    <property type="project" value="InterPro"/>
</dbReference>
<dbReference type="FunFam" id="1.10.3720.10:FF:000033">
    <property type="entry name" value="Polar amino acid ABC transporter permease"/>
    <property type="match status" value="1"/>
</dbReference>
<comment type="subcellular location">
    <subcellularLocation>
        <location evidence="1 8">Cell membrane</location>
        <topology evidence="1 8">Multi-pass membrane protein</topology>
    </subcellularLocation>
</comment>
<reference evidence="10 11" key="1">
    <citation type="submission" date="2019-02" db="EMBL/GenBank/DDBJ databases">
        <title>Draft genome sequences of novel Actinobacteria.</title>
        <authorList>
            <person name="Sahin N."/>
            <person name="Ay H."/>
            <person name="Saygin H."/>
        </authorList>
    </citation>
    <scope>NUCLEOTIDE SEQUENCE [LARGE SCALE GENOMIC DNA]</scope>
    <source>
        <strain evidence="10 11">KC201</strain>
    </source>
</reference>
<comment type="similarity">
    <text evidence="8">Belongs to the binding-protein-dependent transport system permease family.</text>
</comment>
<dbReference type="PROSITE" id="PS50928">
    <property type="entry name" value="ABC_TM1"/>
    <property type="match status" value="1"/>
</dbReference>
<dbReference type="InterPro" id="IPR035906">
    <property type="entry name" value="MetI-like_sf"/>
</dbReference>
<dbReference type="InterPro" id="IPR043429">
    <property type="entry name" value="ArtM/GltK/GlnP/TcyL/YhdX-like"/>
</dbReference>
<dbReference type="PANTHER" id="PTHR30614:SF0">
    <property type="entry name" value="L-CYSTINE TRANSPORT SYSTEM PERMEASE PROTEIN TCYL"/>
    <property type="match status" value="1"/>
</dbReference>
<protein>
    <submittedName>
        <fullName evidence="10">Amino acid ABC transporter permease</fullName>
    </submittedName>
</protein>
<dbReference type="GO" id="GO:0006865">
    <property type="term" value="P:amino acid transport"/>
    <property type="evidence" value="ECO:0007669"/>
    <property type="project" value="UniProtKB-KW"/>
</dbReference>
<keyword evidence="11" id="KW-1185">Reference proteome</keyword>
<keyword evidence="4 8" id="KW-0812">Transmembrane</keyword>
<evidence type="ECO:0000313" key="10">
    <source>
        <dbReference type="EMBL" id="TDC11399.1"/>
    </source>
</evidence>
<comment type="caution">
    <text evidence="10">The sequence shown here is derived from an EMBL/GenBank/DDBJ whole genome shotgun (WGS) entry which is preliminary data.</text>
</comment>
<evidence type="ECO:0000256" key="2">
    <source>
        <dbReference type="ARBA" id="ARBA00022448"/>
    </source>
</evidence>